<dbReference type="AlphaFoldDB" id="A0AAV4LYV9"/>
<evidence type="ECO:0000313" key="1">
    <source>
        <dbReference type="EMBL" id="GIX65289.1"/>
    </source>
</evidence>
<organism evidence="1 2">
    <name type="scientific">Babesia caballi</name>
    <dbReference type="NCBI Taxonomy" id="5871"/>
    <lineage>
        <taxon>Eukaryota</taxon>
        <taxon>Sar</taxon>
        <taxon>Alveolata</taxon>
        <taxon>Apicomplexa</taxon>
        <taxon>Aconoidasida</taxon>
        <taxon>Piroplasmida</taxon>
        <taxon>Babesiidae</taxon>
        <taxon>Babesia</taxon>
    </lineage>
</organism>
<gene>
    <name evidence="1" type="ORF">BcabD6B2_47240</name>
</gene>
<comment type="caution">
    <text evidence="1">The sequence shown here is derived from an EMBL/GenBank/DDBJ whole genome shotgun (WGS) entry which is preliminary data.</text>
</comment>
<keyword evidence="2" id="KW-1185">Reference proteome</keyword>
<name>A0AAV4LYV9_BABCB</name>
<evidence type="ECO:0000313" key="2">
    <source>
        <dbReference type="Proteomes" id="UP001497744"/>
    </source>
</evidence>
<proteinExistence type="predicted"/>
<sequence>MRYWAALSTCCVATGLNGTQLTAAAASTKAAAAFLSGAVARPRRRHTSKHAAAPADLLKDPLEDELQLEYTTAEYPRYPYYDAPRNLFFDASRFKEQDEKDDREAVAAASETQRAYMKNAELRQQGENVDPLDSSPIAVFDRTIGSDYRDYVYTPGKQHGREEMRTDVAEYDVVRPGIAPWPSYEQLKADGMELRTSLFVDLDPRDPLEKHLIGKPMRRNDVTTLGEARTAQRRWLRRSYLDEWPLTYEEFAAMPLDMREAYYANRYQVADEEERFAMVLQYRRALGEAASSEHPAEFRHMEDSYTHTPKDSPVAQDLMNWDDPLDAPWRLRVEECIRDCVTYGWPPEPVRFHTCFEVYDVTWLAGAVKVVIEQTRDEGGDISPAELKLMLLKLETRLRELDEVEHTQSVANHTLMLVARHSQRRADEGKPKRLICRRDWNEQVGRKVTVTFTDSGAAPVVGVMLGSHSALGLDLEVSGERQTLPLSFIRDVRLN</sequence>
<dbReference type="GeneID" id="94196770"/>
<protein>
    <submittedName>
        <fullName evidence="1">Uncharacterized protein</fullName>
    </submittedName>
</protein>
<dbReference type="EMBL" id="BPLF01000004">
    <property type="protein sequence ID" value="GIX65289.1"/>
    <property type="molecule type" value="Genomic_DNA"/>
</dbReference>
<dbReference type="Proteomes" id="UP001497744">
    <property type="component" value="Unassembled WGS sequence"/>
</dbReference>
<reference evidence="1 2" key="1">
    <citation type="submission" date="2021-06" db="EMBL/GenBank/DDBJ databases">
        <title>Genome sequence of Babesia caballi.</title>
        <authorList>
            <person name="Yamagishi J."/>
            <person name="Kidaka T."/>
            <person name="Ochi A."/>
        </authorList>
    </citation>
    <scope>NUCLEOTIDE SEQUENCE [LARGE SCALE GENOMIC DNA]</scope>
    <source>
        <strain evidence="1">USDA-D6B2</strain>
    </source>
</reference>
<dbReference type="RefSeq" id="XP_067717358.1">
    <property type="nucleotide sequence ID" value="XM_067861257.1"/>
</dbReference>
<accession>A0AAV4LYV9</accession>